<evidence type="ECO:0000256" key="1">
    <source>
        <dbReference type="ARBA" id="ARBA00004365"/>
    </source>
</evidence>
<dbReference type="Proteomes" id="UP001595973">
    <property type="component" value="Unassembled WGS sequence"/>
</dbReference>
<dbReference type="EMBL" id="JBHSGI010000015">
    <property type="protein sequence ID" value="MFC4669503.1"/>
    <property type="molecule type" value="Genomic_DNA"/>
</dbReference>
<dbReference type="Pfam" id="PF06429">
    <property type="entry name" value="Flg_bbr_C"/>
    <property type="match status" value="1"/>
</dbReference>
<dbReference type="PANTHER" id="PTHR30033">
    <property type="entry name" value="FLAGELLAR HOOK-ASSOCIATED PROTEIN 1"/>
    <property type="match status" value="1"/>
</dbReference>
<comment type="subcellular location">
    <subcellularLocation>
        <location evidence="1">Bacterial flagellum</location>
    </subcellularLocation>
    <subcellularLocation>
        <location evidence="2">Secreted</location>
    </subcellularLocation>
</comment>
<evidence type="ECO:0000259" key="7">
    <source>
        <dbReference type="Pfam" id="PF06429"/>
    </source>
</evidence>
<sequence>MSGINSAFNIARSGLTINSQWSEIVSGNIANADNADYGRRTLSRTSTESGNVLATGVQRAADASLTRMYREELARAMRQDALSTGLTAYTTGLGSLDDPNSPMQLLNQFQTSFDFLFNDPGQTSLQQATLQSAQSLARGLNRVSNNLDTAVGETRQRLASDITETNKLLNQLADLNSKMANTEPGSALYVTLEDQQTASLNRLAEYVDIKVTPSERGMVDVRTMGGARLVEREGAFNLAYDSGTGQLTAGGVDVTPGRTTGVNEGLLAGHVELLNDILPKVRLQIDEFARGLVQTFENADASLGAGDAGLFTDAGGAYDPGALTGLAGRITVNDAVDPSAGGALWRLRDGIGATTSGSQGDSSQIDAFIAALDGPQSFNGSTGLPTGISLSEFGAAMIANQQDARARADKAFENYATSAASVDDARLNAQGVNIDDELQQLLLIEKSYAANAQVISTLSDMLDALLAAT</sequence>
<evidence type="ECO:0000313" key="10">
    <source>
        <dbReference type="Proteomes" id="UP001595973"/>
    </source>
</evidence>
<comment type="similarity">
    <text evidence="3">Belongs to the flagella basal body rod proteins family.</text>
</comment>
<keyword evidence="9" id="KW-0969">Cilium</keyword>
<dbReference type="RefSeq" id="WP_380717932.1">
    <property type="nucleotide sequence ID" value="NZ_JBHSGI010000015.1"/>
</dbReference>
<dbReference type="Pfam" id="PF22638">
    <property type="entry name" value="FlgK_D1"/>
    <property type="match status" value="1"/>
</dbReference>
<proteinExistence type="inferred from homology"/>
<keyword evidence="5" id="KW-0964">Secreted</keyword>
<keyword evidence="10" id="KW-1185">Reference proteome</keyword>
<dbReference type="NCBIfam" id="TIGR02492">
    <property type="entry name" value="flgK_ends"/>
    <property type="match status" value="1"/>
</dbReference>
<reference evidence="10" key="1">
    <citation type="journal article" date="2019" name="Int. J. Syst. Evol. Microbiol.">
        <title>The Global Catalogue of Microorganisms (GCM) 10K type strain sequencing project: providing services to taxonomists for standard genome sequencing and annotation.</title>
        <authorList>
            <consortium name="The Broad Institute Genomics Platform"/>
            <consortium name="The Broad Institute Genome Sequencing Center for Infectious Disease"/>
            <person name="Wu L."/>
            <person name="Ma J."/>
        </authorList>
    </citation>
    <scope>NUCLEOTIDE SEQUENCE [LARGE SCALE GENOMIC DNA]</scope>
    <source>
        <strain evidence="10">CGMCC 4.7283</strain>
    </source>
</reference>
<evidence type="ECO:0000256" key="3">
    <source>
        <dbReference type="ARBA" id="ARBA00009677"/>
    </source>
</evidence>
<organism evidence="9 10">
    <name type="scientific">Seohaeicola nanhaiensis</name>
    <dbReference type="NCBI Taxonomy" id="1387282"/>
    <lineage>
        <taxon>Bacteria</taxon>
        <taxon>Pseudomonadati</taxon>
        <taxon>Pseudomonadota</taxon>
        <taxon>Alphaproteobacteria</taxon>
        <taxon>Rhodobacterales</taxon>
        <taxon>Roseobacteraceae</taxon>
        <taxon>Seohaeicola</taxon>
    </lineage>
</organism>
<keyword evidence="9" id="KW-0282">Flagellum</keyword>
<evidence type="ECO:0000259" key="8">
    <source>
        <dbReference type="Pfam" id="PF22638"/>
    </source>
</evidence>
<dbReference type="InterPro" id="IPR002371">
    <property type="entry name" value="FlgK"/>
</dbReference>
<gene>
    <name evidence="9" type="primary">flgK</name>
    <name evidence="9" type="ORF">ACFO5X_13155</name>
</gene>
<dbReference type="PANTHER" id="PTHR30033:SF2">
    <property type="entry name" value="FLAGELLAR HOOK PROTEIN"/>
    <property type="match status" value="1"/>
</dbReference>
<dbReference type="SUPFAM" id="SSF64518">
    <property type="entry name" value="Phase 1 flagellin"/>
    <property type="match status" value="1"/>
</dbReference>
<evidence type="ECO:0000256" key="4">
    <source>
        <dbReference type="ARBA" id="ARBA00016244"/>
    </source>
</evidence>
<evidence type="ECO:0000256" key="6">
    <source>
        <dbReference type="ARBA" id="ARBA00023143"/>
    </source>
</evidence>
<name>A0ABV9KHS1_9RHOB</name>
<comment type="caution">
    <text evidence="9">The sequence shown here is derived from an EMBL/GenBank/DDBJ whole genome shotgun (WGS) entry which is preliminary data.</text>
</comment>
<feature type="domain" description="Flagellar hook-associated protein FlgK helical" evidence="8">
    <location>
        <begin position="104"/>
        <end position="300"/>
    </location>
</feature>
<keyword evidence="6" id="KW-0975">Bacterial flagellum</keyword>
<keyword evidence="9" id="KW-0966">Cell projection</keyword>
<evidence type="ECO:0000313" key="9">
    <source>
        <dbReference type="EMBL" id="MFC4669503.1"/>
    </source>
</evidence>
<evidence type="ECO:0000256" key="5">
    <source>
        <dbReference type="ARBA" id="ARBA00022525"/>
    </source>
</evidence>
<feature type="domain" description="Flagellar basal-body/hook protein C-terminal" evidence="7">
    <location>
        <begin position="427"/>
        <end position="466"/>
    </location>
</feature>
<dbReference type="InterPro" id="IPR010930">
    <property type="entry name" value="Flg_bb/hook_C_dom"/>
</dbReference>
<dbReference type="InterPro" id="IPR053927">
    <property type="entry name" value="FlgK_helical"/>
</dbReference>
<evidence type="ECO:0000256" key="2">
    <source>
        <dbReference type="ARBA" id="ARBA00004613"/>
    </source>
</evidence>
<accession>A0ABV9KHS1</accession>
<protein>
    <recommendedName>
        <fullName evidence="4">Flagellar hook-associated protein 1</fullName>
    </recommendedName>
</protein>